<proteinExistence type="predicted"/>
<organism evidence="1 2">
    <name type="scientific">Paramuricea clavata</name>
    <name type="common">Red gorgonian</name>
    <name type="synonym">Violescent sea-whip</name>
    <dbReference type="NCBI Taxonomy" id="317549"/>
    <lineage>
        <taxon>Eukaryota</taxon>
        <taxon>Metazoa</taxon>
        <taxon>Cnidaria</taxon>
        <taxon>Anthozoa</taxon>
        <taxon>Octocorallia</taxon>
        <taxon>Malacalcyonacea</taxon>
        <taxon>Plexauridae</taxon>
        <taxon>Paramuricea</taxon>
    </lineage>
</organism>
<dbReference type="Proteomes" id="UP001152795">
    <property type="component" value="Unassembled WGS sequence"/>
</dbReference>
<comment type="caution">
    <text evidence="1">The sequence shown here is derived from an EMBL/GenBank/DDBJ whole genome shotgun (WGS) entry which is preliminary data.</text>
</comment>
<dbReference type="EMBL" id="CACRXK020000346">
    <property type="protein sequence ID" value="CAB3981040.1"/>
    <property type="molecule type" value="Genomic_DNA"/>
</dbReference>
<keyword evidence="2" id="KW-1185">Reference proteome</keyword>
<protein>
    <submittedName>
        <fullName evidence="1">Uncharacterized protein</fullName>
    </submittedName>
</protein>
<evidence type="ECO:0000313" key="1">
    <source>
        <dbReference type="EMBL" id="CAB3981040.1"/>
    </source>
</evidence>
<evidence type="ECO:0000313" key="2">
    <source>
        <dbReference type="Proteomes" id="UP001152795"/>
    </source>
</evidence>
<reference evidence="1" key="1">
    <citation type="submission" date="2020-04" db="EMBL/GenBank/DDBJ databases">
        <authorList>
            <person name="Alioto T."/>
            <person name="Alioto T."/>
            <person name="Gomez Garrido J."/>
        </authorList>
    </citation>
    <scope>NUCLEOTIDE SEQUENCE</scope>
    <source>
        <strain evidence="1">A484AB</strain>
    </source>
</reference>
<name>A0A7D9HE22_PARCT</name>
<dbReference type="AlphaFoldDB" id="A0A7D9HE22"/>
<gene>
    <name evidence="1" type="ORF">PACLA_8A068554</name>
</gene>
<accession>A0A7D9HE22</accession>
<sequence length="168" mass="19080">MELQIFLEAIEALVKLFPVMYVCSKDTECFINVHKFIYLPQEELQNPEAAEIFNDTDDAVDPENENFNKTGQPSFVSKFPEIVDITTEFIKQHGFAAQCCRRSDTGNSSGVTASQIREHLYRVIPELMDHTISLSTIWCLFEAPNKNFNTSSHYKGHVNARVGVKSNT</sequence>
<dbReference type="OrthoDB" id="10064694at2759"/>